<dbReference type="Proteomes" id="UP001056035">
    <property type="component" value="Chromosome"/>
</dbReference>
<protein>
    <submittedName>
        <fullName evidence="1">Uncharacterized protein</fullName>
    </submittedName>
</protein>
<dbReference type="EMBL" id="CP098502">
    <property type="protein sequence ID" value="UTI63890.1"/>
    <property type="molecule type" value="Genomic_DNA"/>
</dbReference>
<dbReference type="RefSeq" id="WP_254570610.1">
    <property type="nucleotide sequence ID" value="NZ_CP098502.1"/>
</dbReference>
<name>A0ABY5DPC5_9ACTN</name>
<gene>
    <name evidence="1" type="ORF">NBH00_21415</name>
</gene>
<organism evidence="1 2">
    <name type="scientific">Paraconexibacter antarcticus</name>
    <dbReference type="NCBI Taxonomy" id="2949664"/>
    <lineage>
        <taxon>Bacteria</taxon>
        <taxon>Bacillati</taxon>
        <taxon>Actinomycetota</taxon>
        <taxon>Thermoleophilia</taxon>
        <taxon>Solirubrobacterales</taxon>
        <taxon>Paraconexibacteraceae</taxon>
        <taxon>Paraconexibacter</taxon>
    </lineage>
</organism>
<sequence length="200" mass="21574">MRRTNTTTSPAEIRDFVRQLEQEHPDLTKRELAQLTSGRYLIPVGRWAWARARLRASAPDGELPCGGAHSEDLLREMVLTIATISGRDPAGPARSAEVAALLSLASRETESVRRDATDLVARFIVDGWASMAPPRTPAGPARPYVEATVEGAVYGLMAWTIAREAIGFYGLTGDASWPVQAGTHARLVTRRAEADPASGA</sequence>
<accession>A0ABY5DPC5</accession>
<evidence type="ECO:0000313" key="2">
    <source>
        <dbReference type="Proteomes" id="UP001056035"/>
    </source>
</evidence>
<proteinExistence type="predicted"/>
<keyword evidence="2" id="KW-1185">Reference proteome</keyword>
<reference evidence="1 2" key="1">
    <citation type="submission" date="2022-06" db="EMBL/GenBank/DDBJ databases">
        <title>Paraconexibacter antarcticus.</title>
        <authorList>
            <person name="Kim C.S."/>
        </authorList>
    </citation>
    <scope>NUCLEOTIDE SEQUENCE [LARGE SCALE GENOMIC DNA]</scope>
    <source>
        <strain evidence="1 2">02-257</strain>
    </source>
</reference>
<evidence type="ECO:0000313" key="1">
    <source>
        <dbReference type="EMBL" id="UTI63890.1"/>
    </source>
</evidence>